<accession>A0A7C9VEE4</accession>
<evidence type="ECO:0000313" key="1">
    <source>
        <dbReference type="EMBL" id="NGN43947.1"/>
    </source>
</evidence>
<dbReference type="Proteomes" id="UP000481252">
    <property type="component" value="Unassembled WGS sequence"/>
</dbReference>
<organism evidence="1 2">
    <name type="scientific">Mesorhizobium zhangyense</name>
    <dbReference type="NCBI Taxonomy" id="1776730"/>
    <lineage>
        <taxon>Bacteria</taxon>
        <taxon>Pseudomonadati</taxon>
        <taxon>Pseudomonadota</taxon>
        <taxon>Alphaproteobacteria</taxon>
        <taxon>Hyphomicrobiales</taxon>
        <taxon>Phyllobacteriaceae</taxon>
        <taxon>Mesorhizobium</taxon>
    </lineage>
</organism>
<gene>
    <name evidence="1" type="ORF">G6N74_23050</name>
</gene>
<protein>
    <submittedName>
        <fullName evidence="1">Uncharacterized protein</fullName>
    </submittedName>
</protein>
<evidence type="ECO:0000313" key="2">
    <source>
        <dbReference type="Proteomes" id="UP000481252"/>
    </source>
</evidence>
<dbReference type="AlphaFoldDB" id="A0A7C9VEE4"/>
<name>A0A7C9VEE4_9HYPH</name>
<reference evidence="1 2" key="1">
    <citation type="submission" date="2020-02" db="EMBL/GenBank/DDBJ databases">
        <title>Genome sequence of the type strain CGMCC 1.15528 of Mesorhizobium zhangyense.</title>
        <authorList>
            <person name="Gao J."/>
            <person name="Sun J."/>
        </authorList>
    </citation>
    <scope>NUCLEOTIDE SEQUENCE [LARGE SCALE GENOMIC DNA]</scope>
    <source>
        <strain evidence="1 2">CGMCC 1.15528</strain>
    </source>
</reference>
<proteinExistence type="predicted"/>
<comment type="caution">
    <text evidence="1">The sequence shown here is derived from an EMBL/GenBank/DDBJ whole genome shotgun (WGS) entry which is preliminary data.</text>
</comment>
<sequence>MKRVELLARLKSAQVHDLYRGKDITTLTAFMNNTELEKHIQSFEKGIEASGDRRAKTANA</sequence>
<keyword evidence="2" id="KW-1185">Reference proteome</keyword>
<dbReference type="EMBL" id="JAAKZG010000012">
    <property type="protein sequence ID" value="NGN43947.1"/>
    <property type="molecule type" value="Genomic_DNA"/>
</dbReference>
<dbReference type="RefSeq" id="WP_165120352.1">
    <property type="nucleotide sequence ID" value="NZ_JAAKZG010000012.1"/>
</dbReference>